<accession>A0A6V7X8C9</accession>
<proteinExistence type="predicted"/>
<sequence length="134" mass="15448">MKFGIYLPYCCVAKEPVSLPILFWLSWFDLYRRKFDFNGMPFHRILTIMFNELTAPDPVLDSQRRPILTTPTSIFPSSGHHALQSQFSTGDDGCPVQMKIAKAQLTYALEQLSANECLVVFKWTSQSQMRDMFT</sequence>
<dbReference type="EMBL" id="CAJEWN010001217">
    <property type="protein sequence ID" value="CAD2195483.1"/>
    <property type="molecule type" value="Genomic_DNA"/>
</dbReference>
<dbReference type="AlphaFoldDB" id="A0A6V7X8C9"/>
<evidence type="ECO:0000313" key="2">
    <source>
        <dbReference type="Proteomes" id="UP000580250"/>
    </source>
</evidence>
<comment type="caution">
    <text evidence="1">The sequence shown here is derived from an EMBL/GenBank/DDBJ whole genome shotgun (WGS) entry which is preliminary data.</text>
</comment>
<dbReference type="OrthoDB" id="420518at2759"/>
<organism evidence="1 2">
    <name type="scientific">Meloidogyne enterolobii</name>
    <name type="common">Root-knot nematode worm</name>
    <name type="synonym">Meloidogyne mayaguensis</name>
    <dbReference type="NCBI Taxonomy" id="390850"/>
    <lineage>
        <taxon>Eukaryota</taxon>
        <taxon>Metazoa</taxon>
        <taxon>Ecdysozoa</taxon>
        <taxon>Nematoda</taxon>
        <taxon>Chromadorea</taxon>
        <taxon>Rhabditida</taxon>
        <taxon>Tylenchina</taxon>
        <taxon>Tylenchomorpha</taxon>
        <taxon>Tylenchoidea</taxon>
        <taxon>Meloidogynidae</taxon>
        <taxon>Meloidogyninae</taxon>
        <taxon>Meloidogyne</taxon>
    </lineage>
</organism>
<gene>
    <name evidence="1" type="ORF">MENT_LOCUS48576</name>
</gene>
<evidence type="ECO:0000313" key="1">
    <source>
        <dbReference type="EMBL" id="CAD2195483.1"/>
    </source>
</evidence>
<reference evidence="1 2" key="1">
    <citation type="submission" date="2020-08" db="EMBL/GenBank/DDBJ databases">
        <authorList>
            <person name="Koutsovoulos G."/>
            <person name="Danchin GJ E."/>
        </authorList>
    </citation>
    <scope>NUCLEOTIDE SEQUENCE [LARGE SCALE GENOMIC DNA]</scope>
</reference>
<protein>
    <submittedName>
        <fullName evidence="1">Uncharacterized protein</fullName>
    </submittedName>
</protein>
<name>A0A6V7X8C9_MELEN</name>
<dbReference type="Proteomes" id="UP000580250">
    <property type="component" value="Unassembled WGS sequence"/>
</dbReference>